<reference evidence="3" key="1">
    <citation type="journal article" date="2011" name="J. Bacteriol.">
        <title>Genome sequences of eight morphologically diverse alphaproteobacteria.</title>
        <authorList>
            <consortium name="US DOE Joint Genome Institute"/>
            <person name="Brown P.J."/>
            <person name="Kysela D.T."/>
            <person name="Buechlein A."/>
            <person name="Hemmerich C."/>
            <person name="Brun Y.V."/>
        </authorList>
    </citation>
    <scope>NUCLEOTIDE SEQUENCE [LARGE SCALE GENOMIC DNA]</scope>
    <source>
        <strain evidence="3">ATCC 21756 / DSM 7131 / JCM 7823 / NBRC 15250 / LMG 17158 / TK0059</strain>
    </source>
</reference>
<dbReference type="eggNOG" id="ENOG5031EYZ">
    <property type="taxonomic scope" value="Bacteria"/>
</dbReference>
<dbReference type="Pfam" id="PF09694">
    <property type="entry name" value="Gcw_chp"/>
    <property type="match status" value="1"/>
</dbReference>
<dbReference type="NCBIfam" id="TIGR02001">
    <property type="entry name" value="gcw_chp"/>
    <property type="match status" value="1"/>
</dbReference>
<sequence length="253" mass="26810">MRLQARRGSGTNPGDDTQKGIKLMKVMKIALAAAAATVALTGAAMAQDLTLSYNIGVASDYVFRGVSQTQEDPTVQGGVDATYGIGYAGVWASNVDFGTSDPSAEIDFYAGIRPTVGDTSLDLGVLYYSYTKDKGAPGAFSYFEVKAAASRSIGPATVGLAAYYSPEYSTDLGKSLYYEVNAAMPVMEKLTVSAALGHQEYDKSAGDYATWNIGATYAVTDKLGLDLRYHDTDEHGLGKIYGSRFVVGLKAVF</sequence>
<evidence type="ECO:0000256" key="1">
    <source>
        <dbReference type="SAM" id="SignalP"/>
    </source>
</evidence>
<dbReference type="Proteomes" id="UP000002629">
    <property type="component" value="Chromosome"/>
</dbReference>
<proteinExistence type="predicted"/>
<dbReference type="InterPro" id="IPR010239">
    <property type="entry name" value="CHP02001"/>
</dbReference>
<evidence type="ECO:0000313" key="3">
    <source>
        <dbReference type="Proteomes" id="UP000002629"/>
    </source>
</evidence>
<dbReference type="HOGENOM" id="CLU_074587_3_0_5"/>
<dbReference type="KEGG" id="cse:Cseg_1043"/>
<gene>
    <name evidence="2" type="ordered locus">Cseg_1043</name>
</gene>
<name>D5VIH4_CAUST</name>
<dbReference type="AlphaFoldDB" id="D5VIH4"/>
<evidence type="ECO:0000313" key="2">
    <source>
        <dbReference type="EMBL" id="ADG09548.1"/>
    </source>
</evidence>
<dbReference type="EMBL" id="CP002008">
    <property type="protein sequence ID" value="ADG09548.1"/>
    <property type="molecule type" value="Genomic_DNA"/>
</dbReference>
<accession>D5VIH4</accession>
<dbReference type="STRING" id="509190.Cseg_1043"/>
<feature type="signal peptide" evidence="1">
    <location>
        <begin position="1"/>
        <end position="46"/>
    </location>
</feature>
<organism evidence="2 3">
    <name type="scientific">Caulobacter segnis (strain ATCC 21756 / DSM 7131 / JCM 7823 / NBRC 15250 / LMG 17158 / TK0059)</name>
    <name type="common">Mycoplana segnis</name>
    <dbReference type="NCBI Taxonomy" id="509190"/>
    <lineage>
        <taxon>Bacteria</taxon>
        <taxon>Pseudomonadati</taxon>
        <taxon>Pseudomonadota</taxon>
        <taxon>Alphaproteobacteria</taxon>
        <taxon>Caulobacterales</taxon>
        <taxon>Caulobacteraceae</taxon>
        <taxon>Caulobacter</taxon>
    </lineage>
</organism>
<dbReference type="SUPFAM" id="SSF56935">
    <property type="entry name" value="Porins"/>
    <property type="match status" value="1"/>
</dbReference>
<evidence type="ECO:0008006" key="4">
    <source>
        <dbReference type="Google" id="ProtNLM"/>
    </source>
</evidence>
<keyword evidence="1" id="KW-0732">Signal</keyword>
<feature type="chain" id="PRO_5003078875" description="Outer membrane protein beta-barrel domain-containing protein" evidence="1">
    <location>
        <begin position="47"/>
        <end position="253"/>
    </location>
</feature>
<protein>
    <recommendedName>
        <fullName evidence="4">Outer membrane protein beta-barrel domain-containing protein</fullName>
    </recommendedName>
</protein>